<proteinExistence type="predicted"/>
<organism evidence="2 3">
    <name type="scientific">Stephania cephalantha</name>
    <dbReference type="NCBI Taxonomy" id="152367"/>
    <lineage>
        <taxon>Eukaryota</taxon>
        <taxon>Viridiplantae</taxon>
        <taxon>Streptophyta</taxon>
        <taxon>Embryophyta</taxon>
        <taxon>Tracheophyta</taxon>
        <taxon>Spermatophyta</taxon>
        <taxon>Magnoliopsida</taxon>
        <taxon>Ranunculales</taxon>
        <taxon>Menispermaceae</taxon>
        <taxon>Menispermoideae</taxon>
        <taxon>Cissampelideae</taxon>
        <taxon>Stephania</taxon>
    </lineage>
</organism>
<accession>A0AAP0ESW3</accession>
<evidence type="ECO:0000259" key="1">
    <source>
        <dbReference type="Pfam" id="PF24626"/>
    </source>
</evidence>
<sequence length="89" mass="10127">MVYLKVSPWKGQQRFGIKGKLAPRYIGPYRIAQRVGTVAYRLELPAELAGVHPTFHISMLRLARLGPRPTIELGQVETQPDVTYKERPI</sequence>
<keyword evidence="3" id="KW-1185">Reference proteome</keyword>
<dbReference type="AlphaFoldDB" id="A0AAP0ESW3"/>
<protein>
    <recommendedName>
        <fullName evidence="1">Tf2-1-like SH3-like domain-containing protein</fullName>
    </recommendedName>
</protein>
<dbReference type="Pfam" id="PF24626">
    <property type="entry name" value="SH3_Tf2-1"/>
    <property type="match status" value="1"/>
</dbReference>
<comment type="caution">
    <text evidence="2">The sequence shown here is derived from an EMBL/GenBank/DDBJ whole genome shotgun (WGS) entry which is preliminary data.</text>
</comment>
<evidence type="ECO:0000313" key="2">
    <source>
        <dbReference type="EMBL" id="KAK9094374.1"/>
    </source>
</evidence>
<gene>
    <name evidence="2" type="ORF">Scep_025843</name>
</gene>
<feature type="domain" description="Tf2-1-like SH3-like" evidence="1">
    <location>
        <begin position="1"/>
        <end position="61"/>
    </location>
</feature>
<reference evidence="2 3" key="1">
    <citation type="submission" date="2024-01" db="EMBL/GenBank/DDBJ databases">
        <title>Genome assemblies of Stephania.</title>
        <authorList>
            <person name="Yang L."/>
        </authorList>
    </citation>
    <scope>NUCLEOTIDE SEQUENCE [LARGE SCALE GENOMIC DNA]</scope>
    <source>
        <strain evidence="2">JXDWG</strain>
        <tissue evidence="2">Leaf</tissue>
    </source>
</reference>
<evidence type="ECO:0000313" key="3">
    <source>
        <dbReference type="Proteomes" id="UP001419268"/>
    </source>
</evidence>
<dbReference type="EMBL" id="JBBNAG010000011">
    <property type="protein sequence ID" value="KAK9094374.1"/>
    <property type="molecule type" value="Genomic_DNA"/>
</dbReference>
<name>A0AAP0ESW3_9MAGN</name>
<dbReference type="Proteomes" id="UP001419268">
    <property type="component" value="Unassembled WGS sequence"/>
</dbReference>
<dbReference type="InterPro" id="IPR056924">
    <property type="entry name" value="SH3_Tf2-1"/>
</dbReference>
<dbReference type="PANTHER" id="PTHR46148">
    <property type="entry name" value="CHROMO DOMAIN-CONTAINING PROTEIN"/>
    <property type="match status" value="1"/>
</dbReference>
<dbReference type="PANTHER" id="PTHR46148:SF57">
    <property type="entry name" value="OS12G0499874 PROTEIN"/>
    <property type="match status" value="1"/>
</dbReference>